<dbReference type="InterPro" id="IPR001810">
    <property type="entry name" value="F-box_dom"/>
</dbReference>
<dbReference type="PROSITE" id="PS50181">
    <property type="entry name" value="FBOX"/>
    <property type="match status" value="1"/>
</dbReference>
<dbReference type="SUPFAM" id="SSF52047">
    <property type="entry name" value="RNI-like"/>
    <property type="match status" value="1"/>
</dbReference>
<proteinExistence type="predicted"/>
<dbReference type="AlphaFoldDB" id="A0A815FM83"/>
<evidence type="ECO:0000313" key="2">
    <source>
        <dbReference type="EMBL" id="CAF1327401.1"/>
    </source>
</evidence>
<dbReference type="Gene3D" id="3.80.10.10">
    <property type="entry name" value="Ribonuclease Inhibitor"/>
    <property type="match status" value="1"/>
</dbReference>
<dbReference type="Proteomes" id="UP000663891">
    <property type="component" value="Unassembled WGS sequence"/>
</dbReference>
<name>A0A815FM83_9BILA</name>
<protein>
    <recommendedName>
        <fullName evidence="1">F-box domain-containing protein</fullName>
    </recommendedName>
</protein>
<comment type="caution">
    <text evidence="2">The sequence shown here is derived from an EMBL/GenBank/DDBJ whole genome shotgun (WGS) entry which is preliminary data.</text>
</comment>
<sequence>MNFETLSNELLLDIFEYLPAIDLLRAFYQLNNRFDNLLFIHYKTYHLDFRSISKGDFHIFCQRYLPRITDRIISITLSDDNETPDAINSFLSYGISFYQLISLRSIKIYHFHSTILMNRLMTECHQLPYLTHLNFINCRFQNEHQSISTQLNNLWMLPKLISCHMDIYLRGQADIIHPLMISTSLQSLSTKSYSYGWKQLNHLLQQTPSLRHLHIFLEDEPEDEQSRLFTSTSLVTLKISAYQSPITLTNLLKSAPNLYRLVVETDEINMNGYDWEELIINHLPRLKYFHLQMIFRLNDNDTKEQRVDNLLNSFRTQFWLVKHQWYIRCDWNRCEQCDKNNIYLYTLPYAFDYYFMHEPNFKSKSTCHADNDYSSYDNVHTLGYELIPTTNQILSFYRFMNLRHLNLYLPFDENFIIMIPKLDQLVSLSVAPYLIDDDSDFHDQLQTVLDRSPHLTSLKFQNWLLSKRRPPYEYSNRSIHQLNLQDINEIHIEQWYNTEQCRRLIHSSLGKQCQILSIAVENRQNILELIHGMSNLRTLNVLCQDDILIEKENNSSLTSTDEFIDWLQQYLPSTCTIIRDNDTIKDKQQISYKPIHLWI</sequence>
<evidence type="ECO:0000313" key="3">
    <source>
        <dbReference type="Proteomes" id="UP000663891"/>
    </source>
</evidence>
<feature type="domain" description="F-box" evidence="1">
    <location>
        <begin position="1"/>
        <end position="45"/>
    </location>
</feature>
<organism evidence="2 3">
    <name type="scientific">Adineta steineri</name>
    <dbReference type="NCBI Taxonomy" id="433720"/>
    <lineage>
        <taxon>Eukaryota</taxon>
        <taxon>Metazoa</taxon>
        <taxon>Spiralia</taxon>
        <taxon>Gnathifera</taxon>
        <taxon>Rotifera</taxon>
        <taxon>Eurotatoria</taxon>
        <taxon>Bdelloidea</taxon>
        <taxon>Adinetida</taxon>
        <taxon>Adinetidae</taxon>
        <taxon>Adineta</taxon>
    </lineage>
</organism>
<dbReference type="OrthoDB" id="10051080at2759"/>
<gene>
    <name evidence="2" type="ORF">VCS650_LOCUS32487</name>
</gene>
<accession>A0A815FM83</accession>
<evidence type="ECO:0000259" key="1">
    <source>
        <dbReference type="PROSITE" id="PS50181"/>
    </source>
</evidence>
<dbReference type="EMBL" id="CAJNON010000591">
    <property type="protein sequence ID" value="CAF1327401.1"/>
    <property type="molecule type" value="Genomic_DNA"/>
</dbReference>
<dbReference type="InterPro" id="IPR032675">
    <property type="entry name" value="LRR_dom_sf"/>
</dbReference>
<reference evidence="2" key="1">
    <citation type="submission" date="2021-02" db="EMBL/GenBank/DDBJ databases">
        <authorList>
            <person name="Nowell W R."/>
        </authorList>
    </citation>
    <scope>NUCLEOTIDE SEQUENCE</scope>
</reference>